<feature type="transmembrane region" description="Helical" evidence="9">
    <location>
        <begin position="179"/>
        <end position="199"/>
    </location>
</feature>
<reference evidence="11" key="1">
    <citation type="submission" date="2023-05" db="EMBL/GenBank/DDBJ databases">
        <title>[olsenella] sp. nov., isolated from a pig farm feces dump.</title>
        <authorList>
            <person name="Chang Y.-H."/>
        </authorList>
    </citation>
    <scope>NUCLEOTIDE SEQUENCE</scope>
    <source>
        <strain evidence="11">YH-ols2217</strain>
    </source>
</reference>
<organism evidence="11 12">
    <name type="scientific">Kribbibacterium absianum</name>
    <dbReference type="NCBI Taxonomy" id="3044210"/>
    <lineage>
        <taxon>Bacteria</taxon>
        <taxon>Bacillati</taxon>
        <taxon>Actinomycetota</taxon>
        <taxon>Coriobacteriia</taxon>
        <taxon>Coriobacteriales</taxon>
        <taxon>Kribbibacteriaceae</taxon>
        <taxon>Kribbibacterium</taxon>
    </lineage>
</organism>
<name>A0ABT6ZMC8_9ACTN</name>
<dbReference type="PANTHER" id="PTHR33989:SF4">
    <property type="entry name" value="PTS SYSTEM N,N'-DIACETYLCHITOBIOSE-SPECIFIC EIIC COMPONENT"/>
    <property type="match status" value="1"/>
</dbReference>
<gene>
    <name evidence="11" type="ORF">QJ043_09050</name>
</gene>
<feature type="transmembrane region" description="Helical" evidence="9">
    <location>
        <begin position="436"/>
        <end position="459"/>
    </location>
</feature>
<dbReference type="InterPro" id="IPR003352">
    <property type="entry name" value="PTS_EIIC"/>
</dbReference>
<dbReference type="InterPro" id="IPR004501">
    <property type="entry name" value="PTS_EIIC_3"/>
</dbReference>
<keyword evidence="3 8" id="KW-1003">Cell membrane</keyword>
<dbReference type="RefSeq" id="WP_283713383.1">
    <property type="nucleotide sequence ID" value="NZ_JASJEW010000003.1"/>
</dbReference>
<evidence type="ECO:0000256" key="2">
    <source>
        <dbReference type="ARBA" id="ARBA00022448"/>
    </source>
</evidence>
<evidence type="ECO:0000256" key="6">
    <source>
        <dbReference type="ARBA" id="ARBA00022989"/>
    </source>
</evidence>
<keyword evidence="6 9" id="KW-1133">Transmembrane helix</keyword>
<evidence type="ECO:0000256" key="1">
    <source>
        <dbReference type="ARBA" id="ARBA00004651"/>
    </source>
</evidence>
<evidence type="ECO:0000313" key="11">
    <source>
        <dbReference type="EMBL" id="MDJ1130221.1"/>
    </source>
</evidence>
<evidence type="ECO:0000256" key="5">
    <source>
        <dbReference type="ARBA" id="ARBA00022692"/>
    </source>
</evidence>
<feature type="transmembrane region" description="Helical" evidence="9">
    <location>
        <begin position="330"/>
        <end position="350"/>
    </location>
</feature>
<proteinExistence type="predicted"/>
<dbReference type="PANTHER" id="PTHR33989">
    <property type="match status" value="1"/>
</dbReference>
<evidence type="ECO:0000256" key="7">
    <source>
        <dbReference type="ARBA" id="ARBA00023136"/>
    </source>
</evidence>
<accession>A0ABT6ZMC8</accession>
<feature type="transmembrane region" description="Helical" evidence="9">
    <location>
        <begin position="76"/>
        <end position="103"/>
    </location>
</feature>
<evidence type="ECO:0000256" key="4">
    <source>
        <dbReference type="ARBA" id="ARBA00022597"/>
    </source>
</evidence>
<keyword evidence="5 9" id="KW-0812">Transmembrane</keyword>
<keyword evidence="4 8" id="KW-0762">Sugar transport</keyword>
<feature type="domain" description="PTS EIIC type-3" evidence="10">
    <location>
        <begin position="12"/>
        <end position="456"/>
    </location>
</feature>
<feature type="transmembrane region" description="Helical" evidence="9">
    <location>
        <begin position="268"/>
        <end position="285"/>
    </location>
</feature>
<dbReference type="NCBIfam" id="TIGR00410">
    <property type="entry name" value="lacE"/>
    <property type="match status" value="1"/>
</dbReference>
<comment type="caution">
    <text evidence="11">The sequence shown here is derived from an EMBL/GenBank/DDBJ whole genome shotgun (WGS) entry which is preliminary data.</text>
</comment>
<feature type="transmembrane region" description="Helical" evidence="9">
    <location>
        <begin position="36"/>
        <end position="56"/>
    </location>
</feature>
<dbReference type="EMBL" id="JASJEX010000004">
    <property type="protein sequence ID" value="MDJ1130221.1"/>
    <property type="molecule type" value="Genomic_DNA"/>
</dbReference>
<keyword evidence="7 8" id="KW-0472">Membrane</keyword>
<evidence type="ECO:0000259" key="10">
    <source>
        <dbReference type="PROSITE" id="PS51105"/>
    </source>
</evidence>
<dbReference type="PROSITE" id="PS51105">
    <property type="entry name" value="PTS_EIIC_TYPE_3"/>
    <property type="match status" value="1"/>
</dbReference>
<dbReference type="InterPro" id="IPR004796">
    <property type="entry name" value="PTS_IIC_cello"/>
</dbReference>
<evidence type="ECO:0000256" key="8">
    <source>
        <dbReference type="PIRNR" id="PIRNR006351"/>
    </source>
</evidence>
<evidence type="ECO:0000256" key="9">
    <source>
        <dbReference type="SAM" id="Phobius"/>
    </source>
</evidence>
<comment type="subcellular location">
    <subcellularLocation>
        <location evidence="1">Cell membrane</location>
        <topology evidence="1">Multi-pass membrane protein</topology>
    </subcellularLocation>
</comment>
<keyword evidence="12" id="KW-1185">Reference proteome</keyword>
<evidence type="ECO:0000313" key="12">
    <source>
        <dbReference type="Proteomes" id="UP001431693"/>
    </source>
</evidence>
<dbReference type="PIRSF" id="PIRSF006351">
    <property type="entry name" value="PTS_EIIC-Cellobiose"/>
    <property type="match status" value="1"/>
</dbReference>
<evidence type="ECO:0000256" key="3">
    <source>
        <dbReference type="ARBA" id="ARBA00022475"/>
    </source>
</evidence>
<dbReference type="Pfam" id="PF02378">
    <property type="entry name" value="PTS_EIIC"/>
    <property type="match status" value="1"/>
</dbReference>
<comment type="function">
    <text evidence="8">The phosphoenolpyruvate-dependent sugar phosphotransferase system (PTS), a major carbohydrate active -transport system, catalyzes the phosphorylation of incoming sugar substrates concomitant with their translocation across the cell membrane.</text>
</comment>
<protein>
    <recommendedName>
        <fullName evidence="8">Permease IIC component</fullName>
    </recommendedName>
</protein>
<keyword evidence="2 8" id="KW-0813">Transport</keyword>
<sequence length="474" mass="50764">MAHAMTGFMDWMENRFMPVATKIGNQRHLVAIRDGFISIMPITMVGSIATLLNVFLRDLPTMWWGDGNAFTAACAPIIAVNGVVWNGSLAILGLAFAFTFGYYLSRSYQVNAVAGGVIALSAVICTMNMSPAFDYLLPGVGADQIAPLQAAGLAVTATDTGVTLAATGSGMISTALTSASGLFTCLIFALLSTQIYVWLTLRKITIKLPENVPPAVSNAFAAIIPGVAAVYASAIVTQVCVSATGDYPNALISVLIQQPLLGMSQSPLAVILVNFLIQLFWFFGIHGSNVMAPVLEGIYTPALLENLNVWNTTHDVAQMPYLWTRGSFDAYTMMGGTGITLGLIIAILLFSKRKDSRTIAAMSAPMGVFNINEPMVFGMPIVLNPLYFIPWVLVPVITTVVALLFTYSGVIPPCFIQVPWIMPVGLYAFFATGGNVLAALVALLNLGISFAIWTPFVLLANRQLLKSEPEQREA</sequence>
<feature type="transmembrane region" description="Helical" evidence="9">
    <location>
        <begin position="110"/>
        <end position="129"/>
    </location>
</feature>
<dbReference type="InterPro" id="IPR051088">
    <property type="entry name" value="PTS_Sugar-EIIC/EIIB"/>
</dbReference>
<dbReference type="Proteomes" id="UP001431693">
    <property type="component" value="Unassembled WGS sequence"/>
</dbReference>